<dbReference type="SUPFAM" id="SSF54427">
    <property type="entry name" value="NTF2-like"/>
    <property type="match status" value="1"/>
</dbReference>
<accession>A0A3E1YAU8</accession>
<dbReference type="Gene3D" id="3.10.450.50">
    <property type="match status" value="1"/>
</dbReference>
<evidence type="ECO:0000313" key="2">
    <source>
        <dbReference type="EMBL" id="RFS22833.1"/>
    </source>
</evidence>
<comment type="caution">
    <text evidence="2">The sequence shown here is derived from an EMBL/GenBank/DDBJ whole genome shotgun (WGS) entry which is preliminary data.</text>
</comment>
<sequence length="117" mass="13511">MENPEKFAAAWLEAWNTHDLDAIMLHYDEAIEFYSPVIQQLNNDPLGCLRGKENLRAYFSRGLQAYPELHFDLHKLLVGINSVVLYYKSINNKMSAELMVLNEQGLVTQVRAHYAEL</sequence>
<feature type="domain" description="SnoaL-like" evidence="1">
    <location>
        <begin position="9"/>
        <end position="87"/>
    </location>
</feature>
<dbReference type="InterPro" id="IPR032710">
    <property type="entry name" value="NTF2-like_dom_sf"/>
</dbReference>
<evidence type="ECO:0000259" key="1">
    <source>
        <dbReference type="Pfam" id="PF12680"/>
    </source>
</evidence>
<dbReference type="OrthoDB" id="333383at2"/>
<name>A0A3E1YAU8_9BACT</name>
<reference evidence="2 3" key="1">
    <citation type="submission" date="2018-07" db="EMBL/GenBank/DDBJ databases">
        <title>Chitinophaga K2CV101002-2 sp. nov., isolated from a monsoon evergreen broad-leaved forest soil.</title>
        <authorList>
            <person name="Lv Y."/>
        </authorList>
    </citation>
    <scope>NUCLEOTIDE SEQUENCE [LARGE SCALE GENOMIC DNA]</scope>
    <source>
        <strain evidence="2 3">GDMCC 1.1288</strain>
    </source>
</reference>
<organism evidence="2 3">
    <name type="scientific">Chitinophaga silvatica</name>
    <dbReference type="NCBI Taxonomy" id="2282649"/>
    <lineage>
        <taxon>Bacteria</taxon>
        <taxon>Pseudomonadati</taxon>
        <taxon>Bacteroidota</taxon>
        <taxon>Chitinophagia</taxon>
        <taxon>Chitinophagales</taxon>
        <taxon>Chitinophagaceae</taxon>
        <taxon>Chitinophaga</taxon>
    </lineage>
</organism>
<dbReference type="AlphaFoldDB" id="A0A3E1YAU8"/>
<dbReference type="EMBL" id="QPMM01000006">
    <property type="protein sequence ID" value="RFS22833.1"/>
    <property type="molecule type" value="Genomic_DNA"/>
</dbReference>
<protein>
    <submittedName>
        <fullName evidence="2">Nuclear transport factor 2 family protein</fullName>
    </submittedName>
</protein>
<dbReference type="Proteomes" id="UP000260644">
    <property type="component" value="Unassembled WGS sequence"/>
</dbReference>
<keyword evidence="3" id="KW-1185">Reference proteome</keyword>
<proteinExistence type="predicted"/>
<dbReference type="Pfam" id="PF12680">
    <property type="entry name" value="SnoaL_2"/>
    <property type="match status" value="1"/>
</dbReference>
<gene>
    <name evidence="2" type="ORF">DVR12_12600</name>
</gene>
<evidence type="ECO:0000313" key="3">
    <source>
        <dbReference type="Proteomes" id="UP000260644"/>
    </source>
</evidence>
<dbReference type="InterPro" id="IPR037401">
    <property type="entry name" value="SnoaL-like"/>
</dbReference>